<proteinExistence type="inferred from homology"/>
<evidence type="ECO:0000256" key="4">
    <source>
        <dbReference type="ARBA" id="ARBA00022989"/>
    </source>
</evidence>
<dbReference type="AlphaFoldDB" id="A0A927MDL8"/>
<feature type="transmembrane region" description="Helical" evidence="7">
    <location>
        <begin position="714"/>
        <end position="742"/>
    </location>
</feature>
<dbReference type="Proteomes" id="UP000649753">
    <property type="component" value="Unassembled WGS sequence"/>
</dbReference>
<feature type="transmembrane region" description="Helical" evidence="7">
    <location>
        <begin position="436"/>
        <end position="455"/>
    </location>
</feature>
<dbReference type="GO" id="GO:0005886">
    <property type="term" value="C:plasma membrane"/>
    <property type="evidence" value="ECO:0007669"/>
    <property type="project" value="UniProtKB-SubCell"/>
</dbReference>
<feature type="transmembrane region" description="Helical" evidence="7">
    <location>
        <begin position="808"/>
        <end position="828"/>
    </location>
</feature>
<evidence type="ECO:0000259" key="9">
    <source>
        <dbReference type="Pfam" id="PF12704"/>
    </source>
</evidence>
<feature type="domain" description="MacB-like periplasmic core" evidence="9">
    <location>
        <begin position="21"/>
        <end position="228"/>
    </location>
</feature>
<dbReference type="InterPro" id="IPR003838">
    <property type="entry name" value="ABC3_permease_C"/>
</dbReference>
<evidence type="ECO:0000313" key="11">
    <source>
        <dbReference type="Proteomes" id="UP000649753"/>
    </source>
</evidence>
<comment type="subcellular location">
    <subcellularLocation>
        <location evidence="1">Cell membrane</location>
        <topology evidence="1">Multi-pass membrane protein</topology>
    </subcellularLocation>
</comment>
<feature type="transmembrane region" description="Helical" evidence="7">
    <location>
        <begin position="488"/>
        <end position="510"/>
    </location>
</feature>
<feature type="transmembrane region" description="Helical" evidence="7">
    <location>
        <begin position="20"/>
        <end position="40"/>
    </location>
</feature>
<protein>
    <submittedName>
        <fullName evidence="10">ABC transport system permease protein</fullName>
    </submittedName>
</protein>
<reference evidence="10" key="1">
    <citation type="submission" date="2020-10" db="EMBL/GenBank/DDBJ databases">
        <title>Sequencing the genomes of 1000 actinobacteria strains.</title>
        <authorList>
            <person name="Klenk H.-P."/>
        </authorList>
    </citation>
    <scope>NUCLEOTIDE SEQUENCE</scope>
    <source>
        <strain evidence="10">DSM 46832</strain>
    </source>
</reference>
<dbReference type="EMBL" id="JADBEB010000001">
    <property type="protein sequence ID" value="MBE1492667.1"/>
    <property type="molecule type" value="Genomic_DNA"/>
</dbReference>
<dbReference type="InterPro" id="IPR050250">
    <property type="entry name" value="Macrolide_Exporter_MacB"/>
</dbReference>
<evidence type="ECO:0000259" key="8">
    <source>
        <dbReference type="Pfam" id="PF02687"/>
    </source>
</evidence>
<evidence type="ECO:0000256" key="7">
    <source>
        <dbReference type="SAM" id="Phobius"/>
    </source>
</evidence>
<evidence type="ECO:0000256" key="1">
    <source>
        <dbReference type="ARBA" id="ARBA00004651"/>
    </source>
</evidence>
<dbReference type="PANTHER" id="PTHR30572">
    <property type="entry name" value="MEMBRANE COMPONENT OF TRANSPORTER-RELATED"/>
    <property type="match status" value="1"/>
</dbReference>
<gene>
    <name evidence="10" type="ORF">H4W31_008305</name>
</gene>
<feature type="transmembrane region" description="Helical" evidence="7">
    <location>
        <begin position="257"/>
        <end position="283"/>
    </location>
</feature>
<organism evidence="10 11">
    <name type="scientific">Plantactinospora soyae</name>
    <dbReference type="NCBI Taxonomy" id="1544732"/>
    <lineage>
        <taxon>Bacteria</taxon>
        <taxon>Bacillati</taxon>
        <taxon>Actinomycetota</taxon>
        <taxon>Actinomycetes</taxon>
        <taxon>Micromonosporales</taxon>
        <taxon>Micromonosporaceae</taxon>
        <taxon>Plantactinospora</taxon>
    </lineage>
</organism>
<keyword evidence="11" id="KW-1185">Reference proteome</keyword>
<dbReference type="Pfam" id="PF02687">
    <property type="entry name" value="FtsX"/>
    <property type="match status" value="2"/>
</dbReference>
<dbReference type="RefSeq" id="WP_192771531.1">
    <property type="nucleotide sequence ID" value="NZ_JADBEB010000001.1"/>
</dbReference>
<accession>A0A927MDL8</accession>
<name>A0A927MDL8_9ACTN</name>
<dbReference type="Pfam" id="PF12704">
    <property type="entry name" value="MacB_PCD"/>
    <property type="match status" value="2"/>
</dbReference>
<evidence type="ECO:0000313" key="10">
    <source>
        <dbReference type="EMBL" id="MBE1492667.1"/>
    </source>
</evidence>
<keyword evidence="2" id="KW-1003">Cell membrane</keyword>
<keyword evidence="4 7" id="KW-1133">Transmembrane helix</keyword>
<keyword evidence="5 7" id="KW-0472">Membrane</keyword>
<feature type="transmembrane region" description="Helical" evidence="7">
    <location>
        <begin position="763"/>
        <end position="796"/>
    </location>
</feature>
<comment type="similarity">
    <text evidence="6">Belongs to the ABC-4 integral membrane protein family.</text>
</comment>
<comment type="caution">
    <text evidence="10">The sequence shown here is derived from an EMBL/GenBank/DDBJ whole genome shotgun (WGS) entry which is preliminary data.</text>
</comment>
<sequence length="846" mass="86582">MNRPLLRLALANLRAHAVRLALTGFAVVVAVGFLAGTLVYGDTARAAFYGDLARSARNVDVVVEPEAGLVTPTTVERIRAVDGVAAVDGRVIAWLGVLDRNGRLIESQEHIGYALSVPGVAALAPYDLAGGRLPRVPGEIAVDRATVAGAGFVPEGPVTVLDQAGTPHRMRLVGVLDLGVNRLFGGSAVAALSPADLETLTGTTDYAQVVVSATDGTDPAELRDRVAAVLGPGQQALTGAGLRDRLARQAAKYVDGFLAVLLGFGLVSLTVSAFVIYNTFAMLGAQRARELSLLRCVGASRRQVAGAVLLEASLLGLLASIGGLLASLVVGYGLIRGRELVASDIPLHAPVVRWPTVAVALGFGTLVAVLAALVPALDASRVPPLAALLARDSTEAGAGPGRRRRLRIALAGTLTGVGLLAVGTGLPLAFPGLPLVLGGGMVVFLGAVVAAPLLVPRAVRLVGWLPARIFGPAVRLAVANARRNPRRAAATTSALTIGVALMAMFSVLLATARDQAGRELTENFPVEFVLDRVRTDGAPSAVRGPLPAGLASRLRADPAFATVAEVRRATAPLDAGIRIWAVPPEQFRGPIRPEVTAGSLAGLGPGTVALNRQFAQERGLRIGDRLTLAPSGPLTVVALYDDAPTDGAALVSWPQFLATYGVGEPDRLLVDLAPGVSTAAGRQVIDTVLVDYPAVRVRGLADQTDALSATLDELLGIFAALLGMSVLIAVLGIGNTLALSVFERRRESATVRALGLSRRQLVGMLLTEAALVAAVGTLSGTVLGAGLGVAAAVGLIDSYGHGLPAVPIGQLALCAALAATAAVLASLLPARRAGRAPIVPALADDG</sequence>
<feature type="transmembrane region" description="Helical" evidence="7">
    <location>
        <begin position="408"/>
        <end position="430"/>
    </location>
</feature>
<feature type="transmembrane region" description="Helical" evidence="7">
    <location>
        <begin position="304"/>
        <end position="334"/>
    </location>
</feature>
<keyword evidence="3 7" id="KW-0812">Transmembrane</keyword>
<evidence type="ECO:0000256" key="2">
    <source>
        <dbReference type="ARBA" id="ARBA00022475"/>
    </source>
</evidence>
<dbReference type="GO" id="GO:0022857">
    <property type="term" value="F:transmembrane transporter activity"/>
    <property type="evidence" value="ECO:0007669"/>
    <property type="project" value="TreeGrafter"/>
</dbReference>
<evidence type="ECO:0000256" key="5">
    <source>
        <dbReference type="ARBA" id="ARBA00023136"/>
    </source>
</evidence>
<dbReference type="InterPro" id="IPR025857">
    <property type="entry name" value="MacB_PCD"/>
</dbReference>
<feature type="domain" description="ABC3 transporter permease C-terminal" evidence="8">
    <location>
        <begin position="264"/>
        <end position="384"/>
    </location>
</feature>
<feature type="domain" description="MacB-like periplasmic core" evidence="9">
    <location>
        <begin position="489"/>
        <end position="686"/>
    </location>
</feature>
<evidence type="ECO:0000256" key="3">
    <source>
        <dbReference type="ARBA" id="ARBA00022692"/>
    </source>
</evidence>
<feature type="transmembrane region" description="Helical" evidence="7">
    <location>
        <begin position="354"/>
        <end position="374"/>
    </location>
</feature>
<dbReference type="PANTHER" id="PTHR30572:SF4">
    <property type="entry name" value="ABC TRANSPORTER PERMEASE YTRF"/>
    <property type="match status" value="1"/>
</dbReference>
<evidence type="ECO:0000256" key="6">
    <source>
        <dbReference type="ARBA" id="ARBA00038076"/>
    </source>
</evidence>
<feature type="domain" description="ABC3 transporter permease C-terminal" evidence="8">
    <location>
        <begin position="721"/>
        <end position="837"/>
    </location>
</feature>